<sequence>MGDVPAPDLLSDTVDDASPPDVPTLLAAAVAAVGGAERPGQVRMAEAVWKAIASGEHLAAQAGTGTGKSLAYLVPAIRHAVAEDATVVVSTATIALQRQLVDRDLPRLAEALTPLLGVEPRFAILKGRRNYLCLNRVQTGAPEEPEDEGLFDPQQLSALGRQVKRLNEWADETATGDRDELVPGVSEQAWRQVSVTARECLGAQRCPQGTECFAERARAEAGEAHIVVTNHALLAIDALEDFQVLPEHDVVIVDEAHELVDRVTSVATDDLSAAAVDVAARRCGRLVEDGIADRLKEAGEGLGLLLEEMPPGRMDVLSPALGNALAAVRDAAHACLTALGPERKENDPGDMAARKAARSSLEDVHDTAVRLLDAFTPEIAARSDVVWLDKPFVAEGRPRRPPALHVAPIGVGGLLRSTLFDRRTAILTSATLTLGGSFEPLARQWGLPPLDGERGDASGPVGGDGAQSGDAKCAGAEQDDGKVAWSGLDAGSPFDHARSGILYVARHLPQPGRDGLTDAYLTEITELIEAAGGRTLGLFSSMRAARQAADELRDHLSHPLLCQGDDATSLLVKRFAEDERTCLFGTLSLWQGVDVPGPSLQLVIMDRIPFPRPDDPVASARQRAVAARGGNGFMAVAATHAALLLAQGAGRLLRSMDDRGVVAILDPRLATARYGSFLKASLPPFWPTTDPEVVRSALRRLDAAATGA</sequence>
<dbReference type="GO" id="GO:0004386">
    <property type="term" value="F:helicase activity"/>
    <property type="evidence" value="ECO:0007669"/>
    <property type="project" value="UniProtKB-KW"/>
</dbReference>
<dbReference type="Pfam" id="PF00270">
    <property type="entry name" value="DEAD"/>
    <property type="match status" value="1"/>
</dbReference>
<keyword evidence="2" id="KW-0547">Nucleotide-binding</keyword>
<dbReference type="InterPro" id="IPR006555">
    <property type="entry name" value="ATP-dep_Helicase_C"/>
</dbReference>
<dbReference type="Proteomes" id="UP001500266">
    <property type="component" value="Unassembled WGS sequence"/>
</dbReference>
<dbReference type="EC" id="5.6.2.3" evidence="6"/>
<dbReference type="PANTHER" id="PTHR11472">
    <property type="entry name" value="DNA REPAIR DEAD HELICASE RAD3/XP-D SUBFAMILY MEMBER"/>
    <property type="match status" value="1"/>
</dbReference>
<dbReference type="InterPro" id="IPR027417">
    <property type="entry name" value="P-loop_NTPase"/>
</dbReference>
<dbReference type="InterPro" id="IPR014013">
    <property type="entry name" value="Helic_SF1/SF2_ATP-bd_DinG/Rad3"/>
</dbReference>
<keyword evidence="10" id="KW-0347">Helicase</keyword>
<dbReference type="EMBL" id="BAABDO010000133">
    <property type="protein sequence ID" value="GAA4155522.1"/>
    <property type="molecule type" value="Genomic_DNA"/>
</dbReference>
<gene>
    <name evidence="10" type="ORF">GCM10022416_56070</name>
</gene>
<evidence type="ECO:0000256" key="2">
    <source>
        <dbReference type="ARBA" id="ARBA00022741"/>
    </source>
</evidence>
<organism evidence="10 11">
    <name type="scientific">Actinomadura keratinilytica</name>
    <dbReference type="NCBI Taxonomy" id="547461"/>
    <lineage>
        <taxon>Bacteria</taxon>
        <taxon>Bacillati</taxon>
        <taxon>Actinomycetota</taxon>
        <taxon>Actinomycetes</taxon>
        <taxon>Streptosporangiales</taxon>
        <taxon>Thermomonosporaceae</taxon>
        <taxon>Actinomadura</taxon>
    </lineage>
</organism>
<proteinExistence type="inferred from homology"/>
<evidence type="ECO:0000256" key="5">
    <source>
        <dbReference type="ARBA" id="ARBA00038058"/>
    </source>
</evidence>
<dbReference type="PANTHER" id="PTHR11472:SF34">
    <property type="entry name" value="REGULATOR OF TELOMERE ELONGATION HELICASE 1"/>
    <property type="match status" value="1"/>
</dbReference>
<keyword evidence="3" id="KW-0378">Hydrolase</keyword>
<evidence type="ECO:0000256" key="8">
    <source>
        <dbReference type="SAM" id="MobiDB-lite"/>
    </source>
</evidence>
<feature type="domain" description="Helicase ATP-binding" evidence="9">
    <location>
        <begin position="27"/>
        <end position="316"/>
    </location>
</feature>
<feature type="region of interest" description="Disordered" evidence="8">
    <location>
        <begin position="448"/>
        <end position="474"/>
    </location>
</feature>
<comment type="cofactor">
    <cofactor evidence="1">
        <name>[4Fe-4S] cluster</name>
        <dbReference type="ChEBI" id="CHEBI:49883"/>
    </cofactor>
</comment>
<reference evidence="11" key="1">
    <citation type="journal article" date="2019" name="Int. J. Syst. Evol. Microbiol.">
        <title>The Global Catalogue of Microorganisms (GCM) 10K type strain sequencing project: providing services to taxonomists for standard genome sequencing and annotation.</title>
        <authorList>
            <consortium name="The Broad Institute Genomics Platform"/>
            <consortium name="The Broad Institute Genome Sequencing Center for Infectious Disease"/>
            <person name="Wu L."/>
            <person name="Ma J."/>
        </authorList>
    </citation>
    <scope>NUCLEOTIDE SEQUENCE [LARGE SCALE GENOMIC DNA]</scope>
    <source>
        <strain evidence="11">JCM 17316</strain>
    </source>
</reference>
<accession>A0ABP7ZES0</accession>
<dbReference type="SMART" id="SM00491">
    <property type="entry name" value="HELICc2"/>
    <property type="match status" value="1"/>
</dbReference>
<evidence type="ECO:0000256" key="3">
    <source>
        <dbReference type="ARBA" id="ARBA00022801"/>
    </source>
</evidence>
<keyword evidence="4" id="KW-0067">ATP-binding</keyword>
<evidence type="ECO:0000259" key="9">
    <source>
        <dbReference type="PROSITE" id="PS51193"/>
    </source>
</evidence>
<name>A0ABP7ZES0_9ACTN</name>
<comment type="caution">
    <text evidence="10">The sequence shown here is derived from an EMBL/GenBank/DDBJ whole genome shotgun (WGS) entry which is preliminary data.</text>
</comment>
<comment type="catalytic activity">
    <reaction evidence="7">
        <text>ATP + H2O = ADP + phosphate + H(+)</text>
        <dbReference type="Rhea" id="RHEA:13065"/>
        <dbReference type="ChEBI" id="CHEBI:15377"/>
        <dbReference type="ChEBI" id="CHEBI:15378"/>
        <dbReference type="ChEBI" id="CHEBI:30616"/>
        <dbReference type="ChEBI" id="CHEBI:43474"/>
        <dbReference type="ChEBI" id="CHEBI:456216"/>
        <dbReference type="EC" id="5.6.2.3"/>
    </reaction>
</comment>
<dbReference type="InterPro" id="IPR014001">
    <property type="entry name" value="Helicase_ATP-bd"/>
</dbReference>
<keyword evidence="11" id="KW-1185">Reference proteome</keyword>
<dbReference type="PROSITE" id="PS51193">
    <property type="entry name" value="HELICASE_ATP_BIND_2"/>
    <property type="match status" value="1"/>
</dbReference>
<dbReference type="Gene3D" id="3.40.50.300">
    <property type="entry name" value="P-loop containing nucleotide triphosphate hydrolases"/>
    <property type="match status" value="2"/>
</dbReference>
<evidence type="ECO:0000256" key="6">
    <source>
        <dbReference type="ARBA" id="ARBA00044969"/>
    </source>
</evidence>
<dbReference type="SMART" id="SM00487">
    <property type="entry name" value="DEXDc"/>
    <property type="match status" value="1"/>
</dbReference>
<evidence type="ECO:0000313" key="10">
    <source>
        <dbReference type="EMBL" id="GAA4155522.1"/>
    </source>
</evidence>
<evidence type="ECO:0000256" key="1">
    <source>
        <dbReference type="ARBA" id="ARBA00001966"/>
    </source>
</evidence>
<evidence type="ECO:0000256" key="4">
    <source>
        <dbReference type="ARBA" id="ARBA00022840"/>
    </source>
</evidence>
<evidence type="ECO:0000256" key="7">
    <source>
        <dbReference type="ARBA" id="ARBA00048954"/>
    </source>
</evidence>
<dbReference type="InterPro" id="IPR045028">
    <property type="entry name" value="DinG/Rad3-like"/>
</dbReference>
<dbReference type="SUPFAM" id="SSF52540">
    <property type="entry name" value="P-loop containing nucleoside triphosphate hydrolases"/>
    <property type="match status" value="1"/>
</dbReference>
<dbReference type="Pfam" id="PF13307">
    <property type="entry name" value="Helicase_C_2"/>
    <property type="match status" value="1"/>
</dbReference>
<protein>
    <recommendedName>
        <fullName evidence="6">DNA 5'-3' helicase</fullName>
        <ecNumber evidence="6">5.6.2.3</ecNumber>
    </recommendedName>
</protein>
<comment type="similarity">
    <text evidence="5">Belongs to the helicase family. DinG subfamily.</text>
</comment>
<dbReference type="InterPro" id="IPR011545">
    <property type="entry name" value="DEAD/DEAH_box_helicase_dom"/>
</dbReference>
<evidence type="ECO:0000313" key="11">
    <source>
        <dbReference type="Proteomes" id="UP001500266"/>
    </source>
</evidence>